<dbReference type="Proteomes" id="UP000054538">
    <property type="component" value="Unassembled WGS sequence"/>
</dbReference>
<dbReference type="OrthoDB" id="2688793at2759"/>
<reference evidence="2 3" key="1">
    <citation type="submission" date="2014-04" db="EMBL/GenBank/DDBJ databases">
        <authorList>
            <consortium name="DOE Joint Genome Institute"/>
            <person name="Kuo A."/>
            <person name="Kohler A."/>
            <person name="Jargeat P."/>
            <person name="Nagy L.G."/>
            <person name="Floudas D."/>
            <person name="Copeland A."/>
            <person name="Barry K.W."/>
            <person name="Cichocki N."/>
            <person name="Veneault-Fourrey C."/>
            <person name="LaButti K."/>
            <person name="Lindquist E.A."/>
            <person name="Lipzen A."/>
            <person name="Lundell T."/>
            <person name="Morin E."/>
            <person name="Murat C."/>
            <person name="Sun H."/>
            <person name="Tunlid A."/>
            <person name="Henrissat B."/>
            <person name="Grigoriev I.V."/>
            <person name="Hibbett D.S."/>
            <person name="Martin F."/>
            <person name="Nordberg H.P."/>
            <person name="Cantor M.N."/>
            <person name="Hua S.X."/>
        </authorList>
    </citation>
    <scope>NUCLEOTIDE SEQUENCE [LARGE SCALE GENOMIC DNA]</scope>
    <source>
        <strain evidence="2 3">Ve08.2h10</strain>
    </source>
</reference>
<dbReference type="InParanoid" id="A0A0D0CHD0"/>
<evidence type="ECO:0000313" key="2">
    <source>
        <dbReference type="EMBL" id="KIK82112.1"/>
    </source>
</evidence>
<name>A0A0D0CHD0_9AGAM</name>
<dbReference type="EMBL" id="KN825677">
    <property type="protein sequence ID" value="KIK82112.1"/>
    <property type="molecule type" value="Genomic_DNA"/>
</dbReference>
<feature type="compositionally biased region" description="Basic residues" evidence="1">
    <location>
        <begin position="149"/>
        <end position="162"/>
    </location>
</feature>
<sequence>EESVFQLLTGLPQSLEWRMFKSQLEQWLHDAYSGTVITSALNSSGSISVTFQHNPMTFESCSTCICSEASHQLNEKNLIGPRSEYVHMATTSTSADRNSIIWLQKHPKNPQGIFCTMPVCSASHRGDHNHMHCFSPGRGMEGQTPWQQKKNKKKDRTPHHQGHPFPLHPQWYPPCLFLLSLQLLLPLHSHHMGMPSLGIFHVHPLSLWTL</sequence>
<evidence type="ECO:0000313" key="3">
    <source>
        <dbReference type="Proteomes" id="UP000054538"/>
    </source>
</evidence>
<dbReference type="STRING" id="930991.A0A0D0CHD0"/>
<feature type="region of interest" description="Disordered" evidence="1">
    <location>
        <begin position="136"/>
        <end position="163"/>
    </location>
</feature>
<proteinExistence type="predicted"/>
<accession>A0A0D0CHD0</accession>
<feature type="non-terminal residue" evidence="2">
    <location>
        <position position="1"/>
    </location>
</feature>
<keyword evidence="3" id="KW-1185">Reference proteome</keyword>
<gene>
    <name evidence="2" type="ORF">PAXRUDRAFT_154518</name>
</gene>
<dbReference type="AlphaFoldDB" id="A0A0D0CHD0"/>
<organism evidence="2 3">
    <name type="scientific">Paxillus rubicundulus Ve08.2h10</name>
    <dbReference type="NCBI Taxonomy" id="930991"/>
    <lineage>
        <taxon>Eukaryota</taxon>
        <taxon>Fungi</taxon>
        <taxon>Dikarya</taxon>
        <taxon>Basidiomycota</taxon>
        <taxon>Agaricomycotina</taxon>
        <taxon>Agaricomycetes</taxon>
        <taxon>Agaricomycetidae</taxon>
        <taxon>Boletales</taxon>
        <taxon>Paxilineae</taxon>
        <taxon>Paxillaceae</taxon>
        <taxon>Paxillus</taxon>
    </lineage>
</organism>
<evidence type="ECO:0000256" key="1">
    <source>
        <dbReference type="SAM" id="MobiDB-lite"/>
    </source>
</evidence>
<reference evidence="3" key="2">
    <citation type="submission" date="2015-01" db="EMBL/GenBank/DDBJ databases">
        <title>Evolutionary Origins and Diversification of the Mycorrhizal Mutualists.</title>
        <authorList>
            <consortium name="DOE Joint Genome Institute"/>
            <consortium name="Mycorrhizal Genomics Consortium"/>
            <person name="Kohler A."/>
            <person name="Kuo A."/>
            <person name="Nagy L.G."/>
            <person name="Floudas D."/>
            <person name="Copeland A."/>
            <person name="Barry K.W."/>
            <person name="Cichocki N."/>
            <person name="Veneault-Fourrey C."/>
            <person name="LaButti K."/>
            <person name="Lindquist E.A."/>
            <person name="Lipzen A."/>
            <person name="Lundell T."/>
            <person name="Morin E."/>
            <person name="Murat C."/>
            <person name="Riley R."/>
            <person name="Ohm R."/>
            <person name="Sun H."/>
            <person name="Tunlid A."/>
            <person name="Henrissat B."/>
            <person name="Grigoriev I.V."/>
            <person name="Hibbett D.S."/>
            <person name="Martin F."/>
        </authorList>
    </citation>
    <scope>NUCLEOTIDE SEQUENCE [LARGE SCALE GENOMIC DNA]</scope>
    <source>
        <strain evidence="3">Ve08.2h10</strain>
    </source>
</reference>
<dbReference type="HOGENOM" id="CLU_1094599_0_0_1"/>
<protein>
    <submittedName>
        <fullName evidence="2">Uncharacterized protein</fullName>
    </submittedName>
</protein>